<name>A0ACC0P4X2_RHOML</name>
<proteinExistence type="predicted"/>
<comment type="caution">
    <text evidence="1">The sequence shown here is derived from an EMBL/GenBank/DDBJ whole genome shotgun (WGS) entry which is preliminary data.</text>
</comment>
<dbReference type="EMBL" id="CM046391">
    <property type="protein sequence ID" value="KAI8560226.1"/>
    <property type="molecule type" value="Genomic_DNA"/>
</dbReference>
<evidence type="ECO:0000313" key="1">
    <source>
        <dbReference type="EMBL" id="KAI8560226.1"/>
    </source>
</evidence>
<reference evidence="1" key="1">
    <citation type="submission" date="2022-02" db="EMBL/GenBank/DDBJ databases">
        <title>Plant Genome Project.</title>
        <authorList>
            <person name="Zhang R.-G."/>
        </authorList>
    </citation>
    <scope>NUCLEOTIDE SEQUENCE</scope>
    <source>
        <strain evidence="1">AT1</strain>
    </source>
</reference>
<sequence>MAGRAAIKPNESLHSSPVLLQIWKQASEHNEKMRRWSPPPPRRPGVILKALRGGGLGIAAMAYVGVDYLRYLSPSLHERLQPALWTVLALVAVSRVPFYKHWSAELRSALPFVAAMLFMLSALLFEALSVRFVTAVLGLDWHRYCPCVPI</sequence>
<evidence type="ECO:0000313" key="2">
    <source>
        <dbReference type="Proteomes" id="UP001062846"/>
    </source>
</evidence>
<dbReference type="Proteomes" id="UP001062846">
    <property type="component" value="Chromosome 4"/>
</dbReference>
<accession>A0ACC0P4X2</accession>
<protein>
    <submittedName>
        <fullName evidence="1">Uncharacterized protein</fullName>
    </submittedName>
</protein>
<keyword evidence="2" id="KW-1185">Reference proteome</keyword>
<gene>
    <name evidence="1" type="ORF">RHMOL_Rhmol04G0239400</name>
</gene>
<organism evidence="1 2">
    <name type="scientific">Rhododendron molle</name>
    <name type="common">Chinese azalea</name>
    <name type="synonym">Azalea mollis</name>
    <dbReference type="NCBI Taxonomy" id="49168"/>
    <lineage>
        <taxon>Eukaryota</taxon>
        <taxon>Viridiplantae</taxon>
        <taxon>Streptophyta</taxon>
        <taxon>Embryophyta</taxon>
        <taxon>Tracheophyta</taxon>
        <taxon>Spermatophyta</taxon>
        <taxon>Magnoliopsida</taxon>
        <taxon>eudicotyledons</taxon>
        <taxon>Gunneridae</taxon>
        <taxon>Pentapetalae</taxon>
        <taxon>asterids</taxon>
        <taxon>Ericales</taxon>
        <taxon>Ericaceae</taxon>
        <taxon>Ericoideae</taxon>
        <taxon>Rhodoreae</taxon>
        <taxon>Rhododendron</taxon>
    </lineage>
</organism>